<proteinExistence type="inferred from homology"/>
<organism evidence="3 4">
    <name type="scientific">Pholiota conissans</name>
    <dbReference type="NCBI Taxonomy" id="109636"/>
    <lineage>
        <taxon>Eukaryota</taxon>
        <taxon>Fungi</taxon>
        <taxon>Dikarya</taxon>
        <taxon>Basidiomycota</taxon>
        <taxon>Agaricomycotina</taxon>
        <taxon>Agaricomycetes</taxon>
        <taxon>Agaricomycetidae</taxon>
        <taxon>Agaricales</taxon>
        <taxon>Agaricineae</taxon>
        <taxon>Strophariaceae</taxon>
        <taxon>Pholiota</taxon>
    </lineage>
</organism>
<dbReference type="InterPro" id="IPR002634">
    <property type="entry name" value="BolA"/>
</dbReference>
<dbReference type="SUPFAM" id="SSF82657">
    <property type="entry name" value="BolA-like"/>
    <property type="match status" value="1"/>
</dbReference>
<dbReference type="OrthoDB" id="203381at2759"/>
<dbReference type="Pfam" id="PF01722">
    <property type="entry name" value="BolA"/>
    <property type="match status" value="1"/>
</dbReference>
<dbReference type="PANTHER" id="PTHR46188">
    <property type="entry name" value="BOLA-LIKE PROTEIN 3"/>
    <property type="match status" value="1"/>
</dbReference>
<comment type="similarity">
    <text evidence="1 2">Belongs to the BolA/IbaG family.</text>
</comment>
<dbReference type="Gene3D" id="3.30.300.90">
    <property type="entry name" value="BolA-like"/>
    <property type="match status" value="1"/>
</dbReference>
<comment type="caution">
    <text evidence="3">The sequence shown here is derived from an EMBL/GenBank/DDBJ whole genome shotgun (WGS) entry which is preliminary data.</text>
</comment>
<dbReference type="InterPro" id="IPR052275">
    <property type="entry name" value="Mt_Fe-S_assembly_factor"/>
</dbReference>
<evidence type="ECO:0000313" key="3">
    <source>
        <dbReference type="EMBL" id="KAF9482034.1"/>
    </source>
</evidence>
<gene>
    <name evidence="3" type="ORF">BDN70DRAFT_875670</name>
</gene>
<protein>
    <submittedName>
        <fullName evidence="3">Bola-like protein</fullName>
    </submittedName>
</protein>
<reference evidence="3" key="1">
    <citation type="submission" date="2020-11" db="EMBL/GenBank/DDBJ databases">
        <authorList>
            <consortium name="DOE Joint Genome Institute"/>
            <person name="Ahrendt S."/>
            <person name="Riley R."/>
            <person name="Andreopoulos W."/>
            <person name="Labutti K."/>
            <person name="Pangilinan J."/>
            <person name="Ruiz-Duenas F.J."/>
            <person name="Barrasa J.M."/>
            <person name="Sanchez-Garcia M."/>
            <person name="Camarero S."/>
            <person name="Miyauchi S."/>
            <person name="Serrano A."/>
            <person name="Linde D."/>
            <person name="Babiker R."/>
            <person name="Drula E."/>
            <person name="Ayuso-Fernandez I."/>
            <person name="Pacheco R."/>
            <person name="Padilla G."/>
            <person name="Ferreira P."/>
            <person name="Barriuso J."/>
            <person name="Kellner H."/>
            <person name="Castanera R."/>
            <person name="Alfaro M."/>
            <person name="Ramirez L."/>
            <person name="Pisabarro A.G."/>
            <person name="Kuo A."/>
            <person name="Tritt A."/>
            <person name="Lipzen A."/>
            <person name="He G."/>
            <person name="Yan M."/>
            <person name="Ng V."/>
            <person name="Cullen D."/>
            <person name="Martin F."/>
            <person name="Rosso M.-N."/>
            <person name="Henrissat B."/>
            <person name="Hibbett D."/>
            <person name="Martinez A.T."/>
            <person name="Grigoriev I.V."/>
        </authorList>
    </citation>
    <scope>NUCLEOTIDE SEQUENCE</scope>
    <source>
        <strain evidence="3">CIRM-BRFM 674</strain>
    </source>
</reference>
<sequence>MFSLARRLLPAAHSVRTFSATALPRNASSSPKADLLEGEQLISKKLIEKFTPSQLQVQDISGGCGSFYSITIASETFKGLPIVKQHKLVTETLKKEIEGIHGLQIKTIAQ</sequence>
<evidence type="ECO:0000313" key="4">
    <source>
        <dbReference type="Proteomes" id="UP000807469"/>
    </source>
</evidence>
<keyword evidence="4" id="KW-1185">Reference proteome</keyword>
<name>A0A9P6D321_9AGAR</name>
<accession>A0A9P6D321</accession>
<evidence type="ECO:0000256" key="1">
    <source>
        <dbReference type="ARBA" id="ARBA00005578"/>
    </source>
</evidence>
<dbReference type="EMBL" id="MU155171">
    <property type="protein sequence ID" value="KAF9482034.1"/>
    <property type="molecule type" value="Genomic_DNA"/>
</dbReference>
<dbReference type="InterPro" id="IPR036065">
    <property type="entry name" value="BolA-like_sf"/>
</dbReference>
<evidence type="ECO:0000256" key="2">
    <source>
        <dbReference type="RuleBase" id="RU003860"/>
    </source>
</evidence>
<dbReference type="AlphaFoldDB" id="A0A9P6D321"/>
<dbReference type="GO" id="GO:0005759">
    <property type="term" value="C:mitochondrial matrix"/>
    <property type="evidence" value="ECO:0007669"/>
    <property type="project" value="TreeGrafter"/>
</dbReference>
<dbReference type="PANTHER" id="PTHR46188:SF1">
    <property type="entry name" value="BOLA-LIKE PROTEIN 3"/>
    <property type="match status" value="1"/>
</dbReference>
<dbReference type="Proteomes" id="UP000807469">
    <property type="component" value="Unassembled WGS sequence"/>
</dbReference>